<dbReference type="RefSeq" id="WP_132641076.1">
    <property type="nucleotide sequence ID" value="NZ_SMLD01000252.1"/>
</dbReference>
<name>A0A4V2Z5L3_9ACTN</name>
<dbReference type="AlphaFoldDB" id="A0A4V2Z5L3"/>
<accession>A0A4V2Z5L3</accession>
<gene>
    <name evidence="1" type="ORF">E1295_45115</name>
</gene>
<dbReference type="Proteomes" id="UP000295136">
    <property type="component" value="Unassembled WGS sequence"/>
</dbReference>
<reference evidence="1 2" key="1">
    <citation type="submission" date="2019-03" db="EMBL/GenBank/DDBJ databases">
        <title>Draft genome sequences of novel Actinobacteria.</title>
        <authorList>
            <person name="Sahin N."/>
            <person name="Ay H."/>
            <person name="Saygin H."/>
        </authorList>
    </citation>
    <scope>NUCLEOTIDE SEQUENCE [LARGE SCALE GENOMIC DNA]</scope>
    <source>
        <strain evidence="1 2">6K102</strain>
    </source>
</reference>
<comment type="caution">
    <text evidence="1">The sequence shown here is derived from an EMBL/GenBank/DDBJ whole genome shotgun (WGS) entry which is preliminary data.</text>
</comment>
<keyword evidence="2" id="KW-1185">Reference proteome</keyword>
<dbReference type="EMBL" id="SMLD01000252">
    <property type="protein sequence ID" value="TDE25045.1"/>
    <property type="molecule type" value="Genomic_DNA"/>
</dbReference>
<proteinExistence type="predicted"/>
<sequence>MTEFVGVLQQRQVYDQARLPSPGRMSDRIVLTAVRFPAVRLLLRVDRIVLTAVRFLRIGCYHGSIGSAAPSAKERVPPAL</sequence>
<organism evidence="1 2">
    <name type="scientific">Nonomuraea mesophila</name>
    <dbReference type="NCBI Taxonomy" id="2530382"/>
    <lineage>
        <taxon>Bacteria</taxon>
        <taxon>Bacillati</taxon>
        <taxon>Actinomycetota</taxon>
        <taxon>Actinomycetes</taxon>
        <taxon>Streptosporangiales</taxon>
        <taxon>Streptosporangiaceae</taxon>
        <taxon>Nonomuraea</taxon>
    </lineage>
</organism>
<evidence type="ECO:0000313" key="2">
    <source>
        <dbReference type="Proteomes" id="UP000295136"/>
    </source>
</evidence>
<evidence type="ECO:0000313" key="1">
    <source>
        <dbReference type="EMBL" id="TDE25045.1"/>
    </source>
</evidence>
<protein>
    <submittedName>
        <fullName evidence="1">Uncharacterized protein</fullName>
    </submittedName>
</protein>